<protein>
    <recommendedName>
        <fullName evidence="2">RNA 2',3'-cyclic phosphodiesterase</fullName>
        <shortName evidence="2">RNA 2',3'-CPDase</shortName>
        <ecNumber evidence="2">3.1.4.58</ecNumber>
    </recommendedName>
</protein>
<dbReference type="GO" id="GO:0008664">
    <property type="term" value="F:RNA 2',3'-cyclic 3'-phosphodiesterase activity"/>
    <property type="evidence" value="ECO:0007669"/>
    <property type="project" value="UniProtKB-EC"/>
</dbReference>
<sequence length="196" mass="20929">MRLFAAVLPPDAVTSELAAAAAGLRKLPGAEALRWAPRDSWHFTLAFMAEVPEETVPDLTARLERAAHRTPPFALALRGGGHFGDRVLWAGATGDAAALRLLAARADAAARKAGLPREEHRPYRPHLTLARGGGETDLRPYAEALAPFEGAPWTVQELTLVRSELPRSGVPGERPRYETIGRWPLGGGARLPGAAG</sequence>
<feature type="short sequence motif" description="HXTX 1" evidence="2">
    <location>
        <begin position="42"/>
        <end position="45"/>
    </location>
</feature>
<dbReference type="NCBIfam" id="TIGR02258">
    <property type="entry name" value="2_5_ligase"/>
    <property type="match status" value="1"/>
</dbReference>
<dbReference type="PANTHER" id="PTHR35561">
    <property type="entry name" value="RNA 2',3'-CYCLIC PHOSPHODIESTERASE"/>
    <property type="match status" value="1"/>
</dbReference>
<keyword evidence="1 2" id="KW-0378">Hydrolase</keyword>
<dbReference type="EC" id="3.1.4.58" evidence="2"/>
<proteinExistence type="inferred from homology"/>
<dbReference type="InterPro" id="IPR009097">
    <property type="entry name" value="Cyclic_Pdiesterase"/>
</dbReference>
<feature type="short sequence motif" description="HXTX 2" evidence="2">
    <location>
        <begin position="126"/>
        <end position="129"/>
    </location>
</feature>
<feature type="active site" description="Proton donor" evidence="2">
    <location>
        <position position="42"/>
    </location>
</feature>
<name>A0A5J6HJR6_STRAD</name>
<reference evidence="3 4" key="1">
    <citation type="submission" date="2017-09" db="EMBL/GenBank/DDBJ databases">
        <authorList>
            <person name="Lee N."/>
            <person name="Cho B.-K."/>
        </authorList>
    </citation>
    <scope>NUCLEOTIDE SEQUENCE [LARGE SCALE GENOMIC DNA]</scope>
    <source>
        <strain evidence="3 4">ATCC 12461</strain>
    </source>
</reference>
<dbReference type="Pfam" id="PF13563">
    <property type="entry name" value="2_5_RNA_ligase2"/>
    <property type="match status" value="1"/>
</dbReference>
<comment type="similarity">
    <text evidence="2">Belongs to the 2H phosphoesterase superfamily. ThpR family.</text>
</comment>
<evidence type="ECO:0000256" key="2">
    <source>
        <dbReference type="HAMAP-Rule" id="MF_01940"/>
    </source>
</evidence>
<comment type="function">
    <text evidence="2">Hydrolyzes RNA 2',3'-cyclic phosphodiester to an RNA 2'-phosphomonoester.</text>
</comment>
<dbReference type="RefSeq" id="WP_055532091.1">
    <property type="nucleotide sequence ID" value="NZ_CP023695.1"/>
</dbReference>
<comment type="catalytic activity">
    <reaction evidence="2">
        <text>a 3'-end 2',3'-cyclophospho-ribonucleotide-RNA + H2O = a 3'-end 2'-phospho-ribonucleotide-RNA + H(+)</text>
        <dbReference type="Rhea" id="RHEA:11828"/>
        <dbReference type="Rhea" id="RHEA-COMP:10464"/>
        <dbReference type="Rhea" id="RHEA-COMP:17353"/>
        <dbReference type="ChEBI" id="CHEBI:15377"/>
        <dbReference type="ChEBI" id="CHEBI:15378"/>
        <dbReference type="ChEBI" id="CHEBI:83064"/>
        <dbReference type="ChEBI" id="CHEBI:173113"/>
        <dbReference type="EC" id="3.1.4.58"/>
    </reaction>
</comment>
<evidence type="ECO:0000256" key="1">
    <source>
        <dbReference type="ARBA" id="ARBA00022801"/>
    </source>
</evidence>
<gene>
    <name evidence="3" type="primary">thpR</name>
    <name evidence="3" type="ORF">CP975_15515</name>
</gene>
<dbReference type="AlphaFoldDB" id="A0A5J6HJR6"/>
<organism evidence="3 4">
    <name type="scientific">Streptomyces alboniger</name>
    <dbReference type="NCBI Taxonomy" id="132473"/>
    <lineage>
        <taxon>Bacteria</taxon>
        <taxon>Bacillati</taxon>
        <taxon>Actinomycetota</taxon>
        <taxon>Actinomycetes</taxon>
        <taxon>Kitasatosporales</taxon>
        <taxon>Streptomycetaceae</taxon>
        <taxon>Streptomyces</taxon>
        <taxon>Streptomyces aurantiacus group</taxon>
    </lineage>
</organism>
<feature type="active site" description="Proton acceptor" evidence="2">
    <location>
        <position position="126"/>
    </location>
</feature>
<dbReference type="SUPFAM" id="SSF55144">
    <property type="entry name" value="LigT-like"/>
    <property type="match status" value="1"/>
</dbReference>
<dbReference type="Proteomes" id="UP000326553">
    <property type="component" value="Chromosome"/>
</dbReference>
<evidence type="ECO:0000313" key="4">
    <source>
        <dbReference type="Proteomes" id="UP000326553"/>
    </source>
</evidence>
<dbReference type="Gene3D" id="3.90.1140.10">
    <property type="entry name" value="Cyclic phosphodiesterase"/>
    <property type="match status" value="1"/>
</dbReference>
<dbReference type="InterPro" id="IPR004175">
    <property type="entry name" value="RNA_CPDase"/>
</dbReference>
<dbReference type="OrthoDB" id="9787070at2"/>
<dbReference type="EMBL" id="CP023695">
    <property type="protein sequence ID" value="QEV18714.1"/>
    <property type="molecule type" value="Genomic_DNA"/>
</dbReference>
<dbReference type="HAMAP" id="MF_01940">
    <property type="entry name" value="RNA_CPDase"/>
    <property type="match status" value="1"/>
</dbReference>
<accession>A0A5J6HJR6</accession>
<evidence type="ECO:0000313" key="3">
    <source>
        <dbReference type="EMBL" id="QEV18714.1"/>
    </source>
</evidence>
<dbReference type="KEGG" id="salw:CP975_15515"/>
<dbReference type="PANTHER" id="PTHR35561:SF1">
    <property type="entry name" value="RNA 2',3'-CYCLIC PHOSPHODIESTERASE"/>
    <property type="match status" value="1"/>
</dbReference>
<dbReference type="GO" id="GO:0004113">
    <property type="term" value="F:2',3'-cyclic-nucleotide 3'-phosphodiesterase activity"/>
    <property type="evidence" value="ECO:0007669"/>
    <property type="project" value="InterPro"/>
</dbReference>
<keyword evidence="4" id="KW-1185">Reference proteome</keyword>